<protein>
    <submittedName>
        <fullName evidence="2">Uncharacterized protein</fullName>
    </submittedName>
</protein>
<accession>A0A517SCV8</accession>
<evidence type="ECO:0000256" key="1">
    <source>
        <dbReference type="SAM" id="Phobius"/>
    </source>
</evidence>
<gene>
    <name evidence="2" type="ORF">Pan44_19860</name>
</gene>
<dbReference type="InParanoid" id="A0A517SCV8"/>
<dbReference type="EMBL" id="CP036271">
    <property type="protein sequence ID" value="QDT53959.1"/>
    <property type="molecule type" value="Genomic_DNA"/>
</dbReference>
<keyword evidence="1" id="KW-0812">Transmembrane</keyword>
<evidence type="ECO:0000313" key="2">
    <source>
        <dbReference type="EMBL" id="QDT53959.1"/>
    </source>
</evidence>
<feature type="transmembrane region" description="Helical" evidence="1">
    <location>
        <begin position="12"/>
        <end position="30"/>
    </location>
</feature>
<name>A0A517SCV8_9PLAN</name>
<organism evidence="2 3">
    <name type="scientific">Caulifigura coniformis</name>
    <dbReference type="NCBI Taxonomy" id="2527983"/>
    <lineage>
        <taxon>Bacteria</taxon>
        <taxon>Pseudomonadati</taxon>
        <taxon>Planctomycetota</taxon>
        <taxon>Planctomycetia</taxon>
        <taxon>Planctomycetales</taxon>
        <taxon>Planctomycetaceae</taxon>
        <taxon>Caulifigura</taxon>
    </lineage>
</organism>
<dbReference type="RefSeq" id="WP_145029598.1">
    <property type="nucleotide sequence ID" value="NZ_CP036271.1"/>
</dbReference>
<sequence length="84" mass="9236">MSESTPGRRVNRAPLLVIGVLAAVCLYQMVRLGGFRSRIEALQTDSRRCREELDAALTGLSRTSMELDEVRTELEALKAKAGSN</sequence>
<reference evidence="2 3" key="1">
    <citation type="submission" date="2019-02" db="EMBL/GenBank/DDBJ databases">
        <title>Deep-cultivation of Planctomycetes and their phenomic and genomic characterization uncovers novel biology.</title>
        <authorList>
            <person name="Wiegand S."/>
            <person name="Jogler M."/>
            <person name="Boedeker C."/>
            <person name="Pinto D."/>
            <person name="Vollmers J."/>
            <person name="Rivas-Marin E."/>
            <person name="Kohn T."/>
            <person name="Peeters S.H."/>
            <person name="Heuer A."/>
            <person name="Rast P."/>
            <person name="Oberbeckmann S."/>
            <person name="Bunk B."/>
            <person name="Jeske O."/>
            <person name="Meyerdierks A."/>
            <person name="Storesund J.E."/>
            <person name="Kallscheuer N."/>
            <person name="Luecker S."/>
            <person name="Lage O.M."/>
            <person name="Pohl T."/>
            <person name="Merkel B.J."/>
            <person name="Hornburger P."/>
            <person name="Mueller R.-W."/>
            <person name="Bruemmer F."/>
            <person name="Labrenz M."/>
            <person name="Spormann A.M."/>
            <person name="Op den Camp H."/>
            <person name="Overmann J."/>
            <person name="Amann R."/>
            <person name="Jetten M.S.M."/>
            <person name="Mascher T."/>
            <person name="Medema M.H."/>
            <person name="Devos D.P."/>
            <person name="Kaster A.-K."/>
            <person name="Ovreas L."/>
            <person name="Rohde M."/>
            <person name="Galperin M.Y."/>
            <person name="Jogler C."/>
        </authorList>
    </citation>
    <scope>NUCLEOTIDE SEQUENCE [LARGE SCALE GENOMIC DNA]</scope>
    <source>
        <strain evidence="2 3">Pan44</strain>
    </source>
</reference>
<proteinExistence type="predicted"/>
<dbReference type="AlphaFoldDB" id="A0A517SCV8"/>
<dbReference type="Proteomes" id="UP000315700">
    <property type="component" value="Chromosome"/>
</dbReference>
<evidence type="ECO:0000313" key="3">
    <source>
        <dbReference type="Proteomes" id="UP000315700"/>
    </source>
</evidence>
<keyword evidence="3" id="KW-1185">Reference proteome</keyword>
<keyword evidence="1" id="KW-1133">Transmembrane helix</keyword>
<dbReference type="KEGG" id="ccos:Pan44_19860"/>
<keyword evidence="1" id="KW-0472">Membrane</keyword>